<dbReference type="InterPro" id="IPR052797">
    <property type="entry name" value="RegFact_GeneExpr_CellDeath"/>
</dbReference>
<keyword evidence="5" id="KW-1185">Reference proteome</keyword>
<dbReference type="InterPro" id="IPR013087">
    <property type="entry name" value="Znf_C2H2_type"/>
</dbReference>
<feature type="region of interest" description="Disordered" evidence="2">
    <location>
        <begin position="571"/>
        <end position="598"/>
    </location>
</feature>
<feature type="compositionally biased region" description="Basic and acidic residues" evidence="2">
    <location>
        <begin position="768"/>
        <end position="779"/>
    </location>
</feature>
<dbReference type="PANTHER" id="PTHR33936:SF1">
    <property type="entry name" value="PROTEIN CBG06911"/>
    <property type="match status" value="1"/>
</dbReference>
<feature type="region of interest" description="Disordered" evidence="2">
    <location>
        <begin position="810"/>
        <end position="876"/>
    </location>
</feature>
<evidence type="ECO:0000256" key="2">
    <source>
        <dbReference type="SAM" id="MobiDB-lite"/>
    </source>
</evidence>
<feature type="compositionally biased region" description="Basic and acidic residues" evidence="2">
    <location>
        <begin position="409"/>
        <end position="424"/>
    </location>
</feature>
<evidence type="ECO:0000313" key="4">
    <source>
        <dbReference type="EMBL" id="CAJ0600120.1"/>
    </source>
</evidence>
<dbReference type="PROSITE" id="PS00028">
    <property type="entry name" value="ZINC_FINGER_C2H2_1"/>
    <property type="match status" value="1"/>
</dbReference>
<accession>A0AA36GXT9</accession>
<organism evidence="4 5">
    <name type="scientific">Cylicocyclus nassatus</name>
    <name type="common">Nematode worm</name>
    <dbReference type="NCBI Taxonomy" id="53992"/>
    <lineage>
        <taxon>Eukaryota</taxon>
        <taxon>Metazoa</taxon>
        <taxon>Ecdysozoa</taxon>
        <taxon>Nematoda</taxon>
        <taxon>Chromadorea</taxon>
        <taxon>Rhabditida</taxon>
        <taxon>Rhabditina</taxon>
        <taxon>Rhabditomorpha</taxon>
        <taxon>Strongyloidea</taxon>
        <taxon>Strongylidae</taxon>
        <taxon>Cylicocyclus</taxon>
    </lineage>
</organism>
<dbReference type="SMART" id="SM00355">
    <property type="entry name" value="ZnF_C2H2"/>
    <property type="match status" value="3"/>
</dbReference>
<evidence type="ECO:0000313" key="5">
    <source>
        <dbReference type="Proteomes" id="UP001176961"/>
    </source>
</evidence>
<feature type="compositionally biased region" description="Polar residues" evidence="2">
    <location>
        <begin position="744"/>
        <end position="758"/>
    </location>
</feature>
<feature type="region of interest" description="Disordered" evidence="2">
    <location>
        <begin position="378"/>
        <end position="429"/>
    </location>
</feature>
<feature type="domain" description="C2H2-type" evidence="3">
    <location>
        <begin position="91"/>
        <end position="112"/>
    </location>
</feature>
<evidence type="ECO:0000256" key="1">
    <source>
        <dbReference type="SAM" id="Coils"/>
    </source>
</evidence>
<dbReference type="AlphaFoldDB" id="A0AA36GXT9"/>
<feature type="region of interest" description="Disordered" evidence="2">
    <location>
        <begin position="988"/>
        <end position="1011"/>
    </location>
</feature>
<feature type="compositionally biased region" description="Low complexity" evidence="2">
    <location>
        <begin position="505"/>
        <end position="514"/>
    </location>
</feature>
<protein>
    <recommendedName>
        <fullName evidence="3">C2H2-type domain-containing protein</fullName>
    </recommendedName>
</protein>
<gene>
    <name evidence="4" type="ORF">CYNAS_LOCUS12103</name>
</gene>
<proteinExistence type="predicted"/>
<dbReference type="Gene3D" id="3.30.160.60">
    <property type="entry name" value="Classic Zinc Finger"/>
    <property type="match status" value="1"/>
</dbReference>
<feature type="compositionally biased region" description="Basic and acidic residues" evidence="2">
    <location>
        <begin position="988"/>
        <end position="1003"/>
    </location>
</feature>
<feature type="region of interest" description="Disordered" evidence="2">
    <location>
        <begin position="487"/>
        <end position="540"/>
    </location>
</feature>
<feature type="compositionally biased region" description="Low complexity" evidence="2">
    <location>
        <begin position="816"/>
        <end position="834"/>
    </location>
</feature>
<sequence length="1011" mass="113561">MPRTRARCPACQRGPYQLGNLYDHLRFVHWWKKDKIDELKLTIKSTKYNGRQSVECECGKIYFSIHGLRVHRERAHGEAVQHNSNYFPVTCPACSEVFRTGEELAVHCNEMHRQQGGQDFAMIEGVFPSHEDFEAWIDSVEKLTKVGFTKRTSRLCKDGRNHIFSCRHARGKGAEVDPRELRQRFKKSDRVCSHCPAFIRAIENPDGSVSYRGCLGHLGHKVGVTKPQRTATQKFRRWQTHRRHKDALLYYTYRLNSITELSDNAWAVQSEDGYEYTVRVGDPCNCGETNNHCDRCGACPNQIECNCSDVVGHRVSCIHAHAVATFVDKARERIPQVHHYLASEMPACEPRPGPSPDQQDASYIDMYDLDDGHHVEQQYQEDTHSEDSQTHSTQSNSFSSVPQSGPLEGHPKVTVESLRPKVKMDSQSQSVVTLREEAREELEQFQGLDQKLHMMLQTCMQSNLPHVIRDIRSTIESKLSEILTPDKEKTSVKVQKPRLRKSVESEASPSSSQEPMQDSSMDGHTYCAETSPDKKTPVMRKVLRREYLEAHSSKTRPNEESQNDVLEIGPQQDTETLDPPYKPPPDPPSAPRRRVLRPEFDESGPKWRLLSEKELEQFPVKTKRIITSRSLPVVRREAAKPMFPVAIKKRVLLAPLPSNYRRVVKQVVTTQGGRRVVKRVVVRRPMLPQEKAQIAALEQSASEKQQNVEVIDETGASDAAGSSQEVVASSNPDPLFAKCERPKNPTTPMSSNAPTDNASQSSSQSSDDVQREESETSKDGGRIVKKIYARKGSEWVLKRVIIRPLSEGITNNAQVSPSDKQGSSKGSSTTGEDSANTTPRRIVKRVVVRRSSTIAPPDSQTLEITTPSPDATKLDHPHHIPKLIRRSLETALAPKPEKPAPRPLVCLMCGKGLPPEHQTGDVVEWRGCSNKEKCHVRAHEKCLRGAKDKCFVCHVGTLVKIQVKLLTKPAVGASVSDAAKGSKEIVRTKETESLRKKSTEDRTSALCEVNS</sequence>
<reference evidence="4" key="1">
    <citation type="submission" date="2023-07" db="EMBL/GenBank/DDBJ databases">
        <authorList>
            <consortium name="CYATHOMIX"/>
        </authorList>
    </citation>
    <scope>NUCLEOTIDE SEQUENCE</scope>
    <source>
        <strain evidence="4">N/A</strain>
    </source>
</reference>
<feature type="compositionally biased region" description="Polar residues" evidence="2">
    <location>
        <begin position="390"/>
        <end position="403"/>
    </location>
</feature>
<keyword evidence="1" id="KW-0175">Coiled coil</keyword>
<dbReference type="PANTHER" id="PTHR33936">
    <property type="entry name" value="PROTEIN CBG17840"/>
    <property type="match status" value="1"/>
</dbReference>
<dbReference type="EMBL" id="CATQJL010000223">
    <property type="protein sequence ID" value="CAJ0600120.1"/>
    <property type="molecule type" value="Genomic_DNA"/>
</dbReference>
<feature type="compositionally biased region" description="Pro residues" evidence="2">
    <location>
        <begin position="580"/>
        <end position="590"/>
    </location>
</feature>
<feature type="compositionally biased region" description="Polar residues" evidence="2">
    <location>
        <begin position="720"/>
        <end position="732"/>
    </location>
</feature>
<feature type="region of interest" description="Disordered" evidence="2">
    <location>
        <begin position="715"/>
        <end position="779"/>
    </location>
</feature>
<feature type="compositionally biased region" description="Polar residues" evidence="2">
    <location>
        <begin position="851"/>
        <end position="869"/>
    </location>
</feature>
<dbReference type="Proteomes" id="UP001176961">
    <property type="component" value="Unassembled WGS sequence"/>
</dbReference>
<comment type="caution">
    <text evidence="4">The sequence shown here is derived from an EMBL/GenBank/DDBJ whole genome shotgun (WGS) entry which is preliminary data.</text>
</comment>
<feature type="coiled-coil region" evidence="1">
    <location>
        <begin position="687"/>
        <end position="714"/>
    </location>
</feature>
<name>A0AA36GXT9_CYLNA</name>
<feature type="compositionally biased region" description="Basic and acidic residues" evidence="2">
    <location>
        <begin position="378"/>
        <end position="389"/>
    </location>
</feature>
<evidence type="ECO:0000259" key="3">
    <source>
        <dbReference type="PROSITE" id="PS00028"/>
    </source>
</evidence>